<accession>A0A6A4Z9L6</accession>
<proteinExistence type="predicted"/>
<sequence>MIIEEVAKFVDTKSVAEPAKRGFRVGFCKKVRKLFLGGAVMENKLLVLNEIPNKHETHINVLGAPTMLSILSDADGGLVALVNRNRLITSVM</sequence>
<dbReference type="EMBL" id="VJMI01018716">
    <property type="protein sequence ID" value="KAF0709745.1"/>
    <property type="molecule type" value="Genomic_DNA"/>
</dbReference>
<name>A0A6A4Z9L6_APHAT</name>
<dbReference type="AlphaFoldDB" id="A0A6A4Z9L6"/>
<protein>
    <submittedName>
        <fullName evidence="1">Uncharacterized protein</fullName>
    </submittedName>
</protein>
<dbReference type="Proteomes" id="UP000469452">
    <property type="component" value="Unassembled WGS sequence"/>
</dbReference>
<organism evidence="1 2">
    <name type="scientific">Aphanomyces astaci</name>
    <name type="common">Crayfish plague agent</name>
    <dbReference type="NCBI Taxonomy" id="112090"/>
    <lineage>
        <taxon>Eukaryota</taxon>
        <taxon>Sar</taxon>
        <taxon>Stramenopiles</taxon>
        <taxon>Oomycota</taxon>
        <taxon>Saprolegniomycetes</taxon>
        <taxon>Saprolegniales</taxon>
        <taxon>Verrucalvaceae</taxon>
        <taxon>Aphanomyces</taxon>
    </lineage>
</organism>
<gene>
    <name evidence="1" type="ORF">AaE_012783</name>
</gene>
<evidence type="ECO:0000313" key="2">
    <source>
        <dbReference type="Proteomes" id="UP000469452"/>
    </source>
</evidence>
<reference evidence="1 2" key="1">
    <citation type="submission" date="2019-06" db="EMBL/GenBank/DDBJ databases">
        <title>Genomics analysis of Aphanomyces spp. identifies a new class of oomycete effector associated with host adaptation.</title>
        <authorList>
            <person name="Gaulin E."/>
        </authorList>
    </citation>
    <scope>NUCLEOTIDE SEQUENCE [LARGE SCALE GENOMIC DNA]</scope>
    <source>
        <strain evidence="1 2">E</strain>
    </source>
</reference>
<comment type="caution">
    <text evidence="1">The sequence shown here is derived from an EMBL/GenBank/DDBJ whole genome shotgun (WGS) entry which is preliminary data.</text>
</comment>
<evidence type="ECO:0000313" key="1">
    <source>
        <dbReference type="EMBL" id="KAF0709745.1"/>
    </source>
</evidence>